<reference evidence="1" key="3">
    <citation type="journal article" date="2017" name="Nature">
        <title>Genome sequence of the progenitor of the wheat D genome Aegilops tauschii.</title>
        <authorList>
            <person name="Luo M.C."/>
            <person name="Gu Y.Q."/>
            <person name="Puiu D."/>
            <person name="Wang H."/>
            <person name="Twardziok S.O."/>
            <person name="Deal K.R."/>
            <person name="Huo N."/>
            <person name="Zhu T."/>
            <person name="Wang L."/>
            <person name="Wang Y."/>
            <person name="McGuire P.E."/>
            <person name="Liu S."/>
            <person name="Long H."/>
            <person name="Ramasamy R.K."/>
            <person name="Rodriguez J.C."/>
            <person name="Van S.L."/>
            <person name="Yuan L."/>
            <person name="Wang Z."/>
            <person name="Xia Z."/>
            <person name="Xiao L."/>
            <person name="Anderson O.D."/>
            <person name="Ouyang S."/>
            <person name="Liang Y."/>
            <person name="Zimin A.V."/>
            <person name="Pertea G."/>
            <person name="Qi P."/>
            <person name="Bennetzen J.L."/>
            <person name="Dai X."/>
            <person name="Dawson M.W."/>
            <person name="Muller H.G."/>
            <person name="Kugler K."/>
            <person name="Rivarola-Duarte L."/>
            <person name="Spannagl M."/>
            <person name="Mayer K.F.X."/>
            <person name="Lu F.H."/>
            <person name="Bevan M.W."/>
            <person name="Leroy P."/>
            <person name="Li P."/>
            <person name="You F.M."/>
            <person name="Sun Q."/>
            <person name="Liu Z."/>
            <person name="Lyons E."/>
            <person name="Wicker T."/>
            <person name="Salzberg S.L."/>
            <person name="Devos K.M."/>
            <person name="Dvorak J."/>
        </authorList>
    </citation>
    <scope>NUCLEOTIDE SEQUENCE [LARGE SCALE GENOMIC DNA]</scope>
    <source>
        <strain evidence="1">cv. AL8/78</strain>
    </source>
</reference>
<dbReference type="AlphaFoldDB" id="A0A453IJC5"/>
<accession>A0A453IJC5</accession>
<reference evidence="1" key="5">
    <citation type="journal article" date="2021" name="G3 (Bethesda)">
        <title>Aegilops tauschii genome assembly Aet v5.0 features greater sequence contiguity and improved annotation.</title>
        <authorList>
            <person name="Wang L."/>
            <person name="Zhu T."/>
            <person name="Rodriguez J.C."/>
            <person name="Deal K.R."/>
            <person name="Dubcovsky J."/>
            <person name="McGuire P.E."/>
            <person name="Lux T."/>
            <person name="Spannagl M."/>
            <person name="Mayer K.F.X."/>
            <person name="Baldrich P."/>
            <person name="Meyers B.C."/>
            <person name="Huo N."/>
            <person name="Gu Y.Q."/>
            <person name="Zhou H."/>
            <person name="Devos K.M."/>
            <person name="Bennetzen J.L."/>
            <person name="Unver T."/>
            <person name="Budak H."/>
            <person name="Gulick P.J."/>
            <person name="Galiba G."/>
            <person name="Kalapos B."/>
            <person name="Nelson D.R."/>
            <person name="Li P."/>
            <person name="You F.M."/>
            <person name="Luo M.C."/>
            <person name="Dvorak J."/>
        </authorList>
    </citation>
    <scope>NUCLEOTIDE SEQUENCE [LARGE SCALE GENOMIC DNA]</scope>
    <source>
        <strain evidence="1">cv. AL8/78</strain>
    </source>
</reference>
<reference evidence="2" key="1">
    <citation type="journal article" date="2014" name="Science">
        <title>Ancient hybridizations among the ancestral genomes of bread wheat.</title>
        <authorList>
            <consortium name="International Wheat Genome Sequencing Consortium,"/>
            <person name="Marcussen T."/>
            <person name="Sandve S.R."/>
            <person name="Heier L."/>
            <person name="Spannagl M."/>
            <person name="Pfeifer M."/>
            <person name="Jakobsen K.S."/>
            <person name="Wulff B.B."/>
            <person name="Steuernagel B."/>
            <person name="Mayer K.F."/>
            <person name="Olsen O.A."/>
        </authorList>
    </citation>
    <scope>NUCLEOTIDE SEQUENCE [LARGE SCALE GENOMIC DNA]</scope>
    <source>
        <strain evidence="2">cv. AL8/78</strain>
    </source>
</reference>
<organism evidence="1 2">
    <name type="scientific">Aegilops tauschii subsp. strangulata</name>
    <name type="common">Goatgrass</name>
    <dbReference type="NCBI Taxonomy" id="200361"/>
    <lineage>
        <taxon>Eukaryota</taxon>
        <taxon>Viridiplantae</taxon>
        <taxon>Streptophyta</taxon>
        <taxon>Embryophyta</taxon>
        <taxon>Tracheophyta</taxon>
        <taxon>Spermatophyta</taxon>
        <taxon>Magnoliopsida</taxon>
        <taxon>Liliopsida</taxon>
        <taxon>Poales</taxon>
        <taxon>Poaceae</taxon>
        <taxon>BOP clade</taxon>
        <taxon>Pooideae</taxon>
        <taxon>Triticodae</taxon>
        <taxon>Triticeae</taxon>
        <taxon>Triticinae</taxon>
        <taxon>Aegilops</taxon>
    </lineage>
</organism>
<reference evidence="2" key="2">
    <citation type="journal article" date="2017" name="Nat. Plants">
        <title>The Aegilops tauschii genome reveals multiple impacts of transposons.</title>
        <authorList>
            <person name="Zhao G."/>
            <person name="Zou C."/>
            <person name="Li K."/>
            <person name="Wang K."/>
            <person name="Li T."/>
            <person name="Gao L."/>
            <person name="Zhang X."/>
            <person name="Wang H."/>
            <person name="Yang Z."/>
            <person name="Liu X."/>
            <person name="Jiang W."/>
            <person name="Mao L."/>
            <person name="Kong X."/>
            <person name="Jiao Y."/>
            <person name="Jia J."/>
        </authorList>
    </citation>
    <scope>NUCLEOTIDE SEQUENCE [LARGE SCALE GENOMIC DNA]</scope>
    <source>
        <strain evidence="2">cv. AL8/78</strain>
    </source>
</reference>
<dbReference type="Proteomes" id="UP000015105">
    <property type="component" value="Chromosome 4D"/>
</dbReference>
<dbReference type="Gramene" id="AET4Gv20585000.1">
    <property type="protein sequence ID" value="AET4Gv20585000.1"/>
    <property type="gene ID" value="AET4Gv20585000"/>
</dbReference>
<reference evidence="1" key="4">
    <citation type="submission" date="2019-03" db="UniProtKB">
        <authorList>
            <consortium name="EnsemblPlants"/>
        </authorList>
    </citation>
    <scope>IDENTIFICATION</scope>
</reference>
<name>A0A453IJC5_AEGTS</name>
<proteinExistence type="predicted"/>
<sequence length="85" mass="9867">MLTSKILSIGGQPQLLMFMRYCHVYFADLEMPRVEECGKRFSKHEQGGAQNEEQRAKELLGLVNEVFPRPPIKQEDELEVDMKDI</sequence>
<dbReference type="EnsemblPlants" id="AET4Gv20585000.1">
    <property type="protein sequence ID" value="AET4Gv20585000.1"/>
    <property type="gene ID" value="AET4Gv20585000"/>
</dbReference>
<keyword evidence="2" id="KW-1185">Reference proteome</keyword>
<evidence type="ECO:0000313" key="1">
    <source>
        <dbReference type="EnsemblPlants" id="AET4Gv20585000.1"/>
    </source>
</evidence>
<evidence type="ECO:0000313" key="2">
    <source>
        <dbReference type="Proteomes" id="UP000015105"/>
    </source>
</evidence>
<protein>
    <submittedName>
        <fullName evidence="1">Uncharacterized protein</fullName>
    </submittedName>
</protein>